<protein>
    <submittedName>
        <fullName evidence="1">Uncharacterized protein</fullName>
    </submittedName>
</protein>
<dbReference type="Proteomes" id="UP001628156">
    <property type="component" value="Unassembled WGS sequence"/>
</dbReference>
<evidence type="ECO:0000313" key="2">
    <source>
        <dbReference type="Proteomes" id="UP001628156"/>
    </source>
</evidence>
<evidence type="ECO:0000313" key="1">
    <source>
        <dbReference type="EMBL" id="GAB1226718.1"/>
    </source>
</evidence>
<keyword evidence="2" id="KW-1185">Reference proteome</keyword>
<dbReference type="EMBL" id="BAAFRS010000304">
    <property type="protein sequence ID" value="GAB1226718.1"/>
    <property type="molecule type" value="Genomic_DNA"/>
</dbReference>
<gene>
    <name evidence="1" type="ORF">ENUP19_0304G0006</name>
</gene>
<comment type="caution">
    <text evidence="1">The sequence shown here is derived from an EMBL/GenBank/DDBJ whole genome shotgun (WGS) entry which is preliminary data.</text>
</comment>
<sequence>MNSISLETPLVKFTFSNGSLCCDDSQLRDILKELILRYSNNKNNESIKAYEDDIIGTPPLSHSVYYYPTMEEIIEHETKKKYCDKIRHKRLDEKIEEAQYSLFYTRYSSIEELLSSVYL</sequence>
<name>A0ABQ0DV37_9EUKA</name>
<proteinExistence type="predicted"/>
<reference evidence="1 2" key="1">
    <citation type="journal article" date="2019" name="PLoS Negl. Trop. Dis.">
        <title>Whole genome sequencing of Entamoeba nuttalli reveals mammalian host-related molecular signatures and a novel octapeptide-repeat surface protein.</title>
        <authorList>
            <person name="Tanaka M."/>
            <person name="Makiuchi T."/>
            <person name="Komiyama T."/>
            <person name="Shiina T."/>
            <person name="Osaki K."/>
            <person name="Tachibana H."/>
        </authorList>
    </citation>
    <scope>NUCLEOTIDE SEQUENCE [LARGE SCALE GENOMIC DNA]</scope>
    <source>
        <strain evidence="1 2">P19-061405</strain>
    </source>
</reference>
<organism evidence="1 2">
    <name type="scientific">Entamoeba nuttalli</name>
    <dbReference type="NCBI Taxonomy" id="412467"/>
    <lineage>
        <taxon>Eukaryota</taxon>
        <taxon>Amoebozoa</taxon>
        <taxon>Evosea</taxon>
        <taxon>Archamoebae</taxon>
        <taxon>Mastigamoebida</taxon>
        <taxon>Entamoebidae</taxon>
        <taxon>Entamoeba</taxon>
    </lineage>
</organism>
<accession>A0ABQ0DV37</accession>